<protein>
    <recommendedName>
        <fullName evidence="4">DUF541 domain-containing protein</fullName>
    </recommendedName>
</protein>
<feature type="signal peptide" evidence="1">
    <location>
        <begin position="1"/>
        <end position="21"/>
    </location>
</feature>
<comment type="caution">
    <text evidence="2">The sequence shown here is derived from an EMBL/GenBank/DDBJ whole genome shotgun (WGS) entry which is preliminary data.</text>
</comment>
<feature type="chain" id="PRO_5042274943" description="DUF541 domain-containing protein" evidence="1">
    <location>
        <begin position="22"/>
        <end position="222"/>
    </location>
</feature>
<evidence type="ECO:0008006" key="4">
    <source>
        <dbReference type="Google" id="ProtNLM"/>
    </source>
</evidence>
<reference evidence="2" key="1">
    <citation type="journal article" date="2021" name="ISME J.">
        <title>Genomic evolution of the class Acidithiobacillia: deep-branching Proteobacteria living in extreme acidic conditions.</title>
        <authorList>
            <person name="Moya-Beltran A."/>
            <person name="Beard S."/>
            <person name="Rojas-Villalobos C."/>
            <person name="Issotta F."/>
            <person name="Gallardo Y."/>
            <person name="Ulloa R."/>
            <person name="Giaveno A."/>
            <person name="Degli Esposti M."/>
            <person name="Johnson D.B."/>
            <person name="Quatrini R."/>
        </authorList>
    </citation>
    <scope>NUCLEOTIDE SEQUENCE</scope>
    <source>
        <strain evidence="2">VAN18-1</strain>
    </source>
</reference>
<name>A0AAE2YMY4_9PROT</name>
<dbReference type="AlphaFoldDB" id="A0AAE2YMY4"/>
<organism evidence="2 3">
    <name type="scientific">Igneacidithiobacillus copahuensis</name>
    <dbReference type="NCBI Taxonomy" id="2724909"/>
    <lineage>
        <taxon>Bacteria</taxon>
        <taxon>Pseudomonadati</taxon>
        <taxon>Pseudomonadota</taxon>
        <taxon>Acidithiobacillia</taxon>
        <taxon>Acidithiobacillales</taxon>
        <taxon>Acidithiobacillaceae</taxon>
        <taxon>Igneacidithiobacillus</taxon>
    </lineage>
</organism>
<dbReference type="InterPro" id="IPR007497">
    <property type="entry name" value="SIMPL/DUF541"/>
</dbReference>
<dbReference type="Pfam" id="PF04402">
    <property type="entry name" value="SIMPL"/>
    <property type="match status" value="1"/>
</dbReference>
<evidence type="ECO:0000313" key="2">
    <source>
        <dbReference type="EMBL" id="MBU2787090.1"/>
    </source>
</evidence>
<evidence type="ECO:0000313" key="3">
    <source>
        <dbReference type="Proteomes" id="UP001197378"/>
    </source>
</evidence>
<proteinExistence type="predicted"/>
<evidence type="ECO:0000256" key="1">
    <source>
        <dbReference type="SAM" id="SignalP"/>
    </source>
</evidence>
<gene>
    <name evidence="2" type="ORF">HFQ13_02500</name>
</gene>
<sequence length="222" mass="23808">MKKLRSSLAVLACCIAPTASADTQNSLPQVELRLAQKYTVPNSELVAQLQATAEKPQASSAASVVNEDLRWAEQQLAAYPQIRWQLAGYSSNRQSDKDWQVAGDLSLRADPKVLLPVLATLQSRLQLRSLHSEAAASAIATAQRQASTTVLHRFVEDARNACTALGLSWSGVERVSIQSGVPVQPIAPVFLAAERAVPAPVAMGHSESHGQIDLMGTAFCKK</sequence>
<dbReference type="EMBL" id="JAAXYO010000033">
    <property type="protein sequence ID" value="MBU2787090.1"/>
    <property type="molecule type" value="Genomic_DNA"/>
</dbReference>
<accession>A0AAE2YMY4</accession>
<keyword evidence="1" id="KW-0732">Signal</keyword>
<dbReference type="Proteomes" id="UP001197378">
    <property type="component" value="Unassembled WGS sequence"/>
</dbReference>
<keyword evidence="3" id="KW-1185">Reference proteome</keyword>
<dbReference type="RefSeq" id="WP_215872367.1">
    <property type="nucleotide sequence ID" value="NZ_JAAXYO010000033.1"/>
</dbReference>